<evidence type="ECO:0000256" key="3">
    <source>
        <dbReference type="ARBA" id="ARBA00022490"/>
    </source>
</evidence>
<dbReference type="PANTHER" id="PTHR11579:SF0">
    <property type="entry name" value="PROTEIN-L-ISOASPARTATE(D-ASPARTATE) O-METHYLTRANSFERASE"/>
    <property type="match status" value="1"/>
</dbReference>
<dbReference type="EMBL" id="BACD03000013">
    <property type="protein sequence ID" value="GAO48211.1"/>
    <property type="molecule type" value="Genomic_DNA"/>
</dbReference>
<evidence type="ECO:0000256" key="6">
    <source>
        <dbReference type="ARBA" id="ARBA00022691"/>
    </source>
</evidence>
<evidence type="ECO:0000313" key="9">
    <source>
        <dbReference type="Proteomes" id="UP000033140"/>
    </source>
</evidence>
<dbReference type="Gene3D" id="3.40.50.150">
    <property type="entry name" value="Vaccinia Virus protein VP39"/>
    <property type="match status" value="1"/>
</dbReference>
<evidence type="ECO:0000256" key="2">
    <source>
        <dbReference type="ARBA" id="ARBA00005369"/>
    </source>
</evidence>
<organism evidence="8 9">
    <name type="scientific">Saitoella complicata (strain BCRC 22490 / CBS 7301 / JCM 7358 / NBRC 10748 / NRRL Y-17804)</name>
    <dbReference type="NCBI Taxonomy" id="698492"/>
    <lineage>
        <taxon>Eukaryota</taxon>
        <taxon>Fungi</taxon>
        <taxon>Dikarya</taxon>
        <taxon>Ascomycota</taxon>
        <taxon>Taphrinomycotina</taxon>
        <taxon>Taphrinomycotina incertae sedis</taxon>
        <taxon>Saitoella</taxon>
    </lineage>
</organism>
<keyword evidence="5 7" id="KW-0808">Transferase</keyword>
<evidence type="ECO:0000256" key="4">
    <source>
        <dbReference type="ARBA" id="ARBA00022603"/>
    </source>
</evidence>
<dbReference type="CDD" id="cd02440">
    <property type="entry name" value="AdoMet_MTases"/>
    <property type="match status" value="1"/>
</dbReference>
<dbReference type="GO" id="GO:0004719">
    <property type="term" value="F:protein-L-isoaspartate (D-aspartate) O-methyltransferase activity"/>
    <property type="evidence" value="ECO:0007669"/>
    <property type="project" value="UniProtKB-UniRule"/>
</dbReference>
<accession>A0A0E9NES6</accession>
<dbReference type="EC" id="2.1.1.77" evidence="7"/>
<dbReference type="InterPro" id="IPR029063">
    <property type="entry name" value="SAM-dependent_MTases_sf"/>
</dbReference>
<comment type="catalytic activity">
    <reaction evidence="7">
        <text>[protein]-L-isoaspartate + S-adenosyl-L-methionine = [protein]-L-isoaspartate alpha-methyl ester + S-adenosyl-L-homocysteine</text>
        <dbReference type="Rhea" id="RHEA:12705"/>
        <dbReference type="Rhea" id="RHEA-COMP:12143"/>
        <dbReference type="Rhea" id="RHEA-COMP:12144"/>
        <dbReference type="ChEBI" id="CHEBI:57856"/>
        <dbReference type="ChEBI" id="CHEBI:59789"/>
        <dbReference type="ChEBI" id="CHEBI:90596"/>
        <dbReference type="ChEBI" id="CHEBI:90598"/>
        <dbReference type="EC" id="2.1.1.77"/>
    </reaction>
</comment>
<dbReference type="PROSITE" id="PS01279">
    <property type="entry name" value="PCMT"/>
    <property type="match status" value="1"/>
</dbReference>
<dbReference type="SUPFAM" id="SSF53335">
    <property type="entry name" value="S-adenosyl-L-methionine-dependent methyltransferases"/>
    <property type="match status" value="1"/>
</dbReference>
<dbReference type="NCBIfam" id="TIGR00080">
    <property type="entry name" value="pimt"/>
    <property type="match status" value="1"/>
</dbReference>
<keyword evidence="4 7" id="KW-0489">Methyltransferase</keyword>
<dbReference type="GO" id="GO:0032259">
    <property type="term" value="P:methylation"/>
    <property type="evidence" value="ECO:0007669"/>
    <property type="project" value="UniProtKB-KW"/>
</dbReference>
<evidence type="ECO:0000256" key="1">
    <source>
        <dbReference type="ARBA" id="ARBA00004496"/>
    </source>
</evidence>
<dbReference type="InterPro" id="IPR000682">
    <property type="entry name" value="PCMT"/>
</dbReference>
<reference evidence="8 9" key="1">
    <citation type="journal article" date="2011" name="J. Gen. Appl. Microbiol.">
        <title>Draft genome sequencing of the enigmatic yeast Saitoella complicata.</title>
        <authorList>
            <person name="Nishida H."/>
            <person name="Hamamoto M."/>
            <person name="Sugiyama J."/>
        </authorList>
    </citation>
    <scope>NUCLEOTIDE SEQUENCE [LARGE SCALE GENOMIC DNA]</scope>
    <source>
        <strain evidence="8 9">NRRL Y-17804</strain>
    </source>
</reference>
<reference evidence="8 9" key="2">
    <citation type="journal article" date="2014" name="J. Gen. Appl. Microbiol.">
        <title>The early diverging ascomycetous budding yeast Saitoella complicata has three histone deacetylases belonging to the Clr6, Hos2, and Rpd3 lineages.</title>
        <authorList>
            <person name="Nishida H."/>
            <person name="Matsumoto T."/>
            <person name="Kondo S."/>
            <person name="Hamamoto M."/>
            <person name="Yoshikawa H."/>
        </authorList>
    </citation>
    <scope>NUCLEOTIDE SEQUENCE [LARGE SCALE GENOMIC DNA]</scope>
    <source>
        <strain evidence="8 9">NRRL Y-17804</strain>
    </source>
</reference>
<protein>
    <recommendedName>
        <fullName evidence="7">Protein-L-isoaspartate O-methyltransferase</fullName>
        <ecNumber evidence="7">2.1.1.77</ecNumber>
    </recommendedName>
</protein>
<dbReference type="GO" id="GO:0005737">
    <property type="term" value="C:cytoplasm"/>
    <property type="evidence" value="ECO:0007669"/>
    <property type="project" value="UniProtKB-SubCell"/>
</dbReference>
<evidence type="ECO:0000256" key="5">
    <source>
        <dbReference type="ARBA" id="ARBA00022679"/>
    </source>
</evidence>
<dbReference type="OMA" id="HMHASAC"/>
<reference evidence="8 9" key="3">
    <citation type="journal article" date="2015" name="Genome Announc.">
        <title>Draft Genome Sequence of the Archiascomycetous Yeast Saitoella complicata.</title>
        <authorList>
            <person name="Yamauchi K."/>
            <person name="Kondo S."/>
            <person name="Hamamoto M."/>
            <person name="Takahashi Y."/>
            <person name="Ogura Y."/>
            <person name="Hayashi T."/>
            <person name="Nishida H."/>
        </authorList>
    </citation>
    <scope>NUCLEOTIDE SEQUENCE [LARGE SCALE GENOMIC DNA]</scope>
    <source>
        <strain evidence="8 9">NRRL Y-17804</strain>
    </source>
</reference>
<dbReference type="STRING" id="698492.A0A0E9NES6"/>
<dbReference type="AlphaFoldDB" id="A0A0E9NES6"/>
<gene>
    <name evidence="8" type="ORF">G7K_2391-t1</name>
</gene>
<comment type="caution">
    <text evidence="8">The sequence shown here is derived from an EMBL/GenBank/DDBJ whole genome shotgun (WGS) entry which is preliminary data.</text>
</comment>
<dbReference type="Pfam" id="PF01135">
    <property type="entry name" value="PCMT"/>
    <property type="match status" value="1"/>
</dbReference>
<comment type="subcellular location">
    <subcellularLocation>
        <location evidence="1">Cytoplasm</location>
    </subcellularLocation>
</comment>
<keyword evidence="9" id="KW-1185">Reference proteome</keyword>
<sequence>MLDNLRKNELIKSDRVYEAMRKVDRGHFAPYSPYRDAPQSIGHGVTISAPHMHANAAQALEQHLQPGMSALDVGSGSGYLLAVFAHMVQPEGKVVGIEYIPELVEKSKDNLRKDPTHAEMLKDGRIMIIGGDGSLGWPEGAPYDAIHVGAAAPRMPTHLIDQLRPGTGKMFIPVGQYEQAIWEVTKDADGTVHKSKMYDVRYVPLHMQPEN</sequence>
<comment type="similarity">
    <text evidence="2 7">Belongs to the methyltransferase superfamily. L-isoaspartyl/D-aspartyl protein methyltransferase family.</text>
</comment>
<evidence type="ECO:0000256" key="7">
    <source>
        <dbReference type="RuleBase" id="RU003802"/>
    </source>
</evidence>
<evidence type="ECO:0000313" key="8">
    <source>
        <dbReference type="EMBL" id="GAO48211.1"/>
    </source>
</evidence>
<dbReference type="Proteomes" id="UP000033140">
    <property type="component" value="Unassembled WGS sequence"/>
</dbReference>
<keyword evidence="6 7" id="KW-0949">S-adenosyl-L-methionine</keyword>
<keyword evidence="3" id="KW-0963">Cytoplasm</keyword>
<name>A0A0E9NES6_SAICN</name>
<dbReference type="PANTHER" id="PTHR11579">
    <property type="entry name" value="PROTEIN-L-ISOASPARTATE O-METHYLTRANSFERASE"/>
    <property type="match status" value="1"/>
</dbReference>
<proteinExistence type="inferred from homology"/>